<reference evidence="1" key="1">
    <citation type="submission" date="2015-10" db="EMBL/GenBank/DDBJ databases">
        <authorList>
            <person name="Gilbert D.G."/>
        </authorList>
    </citation>
    <scope>NUCLEOTIDE SEQUENCE</scope>
    <source>
        <strain evidence="1">Phyl III-seqv23</strain>
    </source>
</reference>
<gene>
    <name evidence="1" type="ORF">RD1301_v1_40027</name>
</gene>
<dbReference type="AlphaFoldDB" id="A0A0S4X550"/>
<dbReference type="EMBL" id="LN899822">
    <property type="protein sequence ID" value="CUV58836.1"/>
    <property type="molecule type" value="Genomic_DNA"/>
</dbReference>
<evidence type="ECO:0000313" key="1">
    <source>
        <dbReference type="EMBL" id="CUV58836.1"/>
    </source>
</evidence>
<sequence length="163" mass="17228">MIRSGAVCCRHAWSRRASWVVLPGRSRVAVGATARYIQLTTSSDLGSNDMQARIKRNLVLSLAVAAASALAACGGGGGSDSGSSPSTGQVQGKAVDFYLSQANVVFTDCNNQATTTDSTGNFTFPSGCSKSAVSYTHLRAHETEADLVCRLLLEKKKQNLQRQ</sequence>
<organism evidence="1">
    <name type="scientific">Ralstonia solanacearum</name>
    <name type="common">Pseudomonas solanacearum</name>
    <dbReference type="NCBI Taxonomy" id="305"/>
    <lineage>
        <taxon>Bacteria</taxon>
        <taxon>Pseudomonadati</taxon>
        <taxon>Pseudomonadota</taxon>
        <taxon>Betaproteobacteria</taxon>
        <taxon>Burkholderiales</taxon>
        <taxon>Burkholderiaceae</taxon>
        <taxon>Ralstonia</taxon>
        <taxon>Ralstonia solanacearum species complex</taxon>
    </lineage>
</organism>
<proteinExistence type="predicted"/>
<protein>
    <submittedName>
        <fullName evidence="1">Uncharacterized protein</fullName>
    </submittedName>
</protein>
<accession>A0A0S4X550</accession>
<name>A0A0S4X550_RALSL</name>